<dbReference type="EMBL" id="JABSTQ010008352">
    <property type="protein sequence ID" value="KAG0434603.1"/>
    <property type="molecule type" value="Genomic_DNA"/>
</dbReference>
<dbReference type="Proteomes" id="UP000805193">
    <property type="component" value="Unassembled WGS sequence"/>
</dbReference>
<feature type="non-terminal residue" evidence="1">
    <location>
        <position position="490"/>
    </location>
</feature>
<organism evidence="1 2">
    <name type="scientific">Ixodes persulcatus</name>
    <name type="common">Taiga tick</name>
    <dbReference type="NCBI Taxonomy" id="34615"/>
    <lineage>
        <taxon>Eukaryota</taxon>
        <taxon>Metazoa</taxon>
        <taxon>Ecdysozoa</taxon>
        <taxon>Arthropoda</taxon>
        <taxon>Chelicerata</taxon>
        <taxon>Arachnida</taxon>
        <taxon>Acari</taxon>
        <taxon>Parasitiformes</taxon>
        <taxon>Ixodida</taxon>
        <taxon>Ixodoidea</taxon>
        <taxon>Ixodidae</taxon>
        <taxon>Ixodinae</taxon>
        <taxon>Ixodes</taxon>
    </lineage>
</organism>
<name>A0AC60QJH2_IXOPE</name>
<keyword evidence="2" id="KW-1185">Reference proteome</keyword>
<evidence type="ECO:0000313" key="1">
    <source>
        <dbReference type="EMBL" id="KAG0434603.1"/>
    </source>
</evidence>
<protein>
    <submittedName>
        <fullName evidence="1">Uncharacterized protein</fullName>
    </submittedName>
</protein>
<evidence type="ECO:0000313" key="2">
    <source>
        <dbReference type="Proteomes" id="UP000805193"/>
    </source>
</evidence>
<reference evidence="1 2" key="1">
    <citation type="journal article" date="2020" name="Cell">
        <title>Large-Scale Comparative Analyses of Tick Genomes Elucidate Their Genetic Diversity and Vector Capacities.</title>
        <authorList>
            <consortium name="Tick Genome and Microbiome Consortium (TIGMIC)"/>
            <person name="Jia N."/>
            <person name="Wang J."/>
            <person name="Shi W."/>
            <person name="Du L."/>
            <person name="Sun Y."/>
            <person name="Zhan W."/>
            <person name="Jiang J.F."/>
            <person name="Wang Q."/>
            <person name="Zhang B."/>
            <person name="Ji P."/>
            <person name="Bell-Sakyi L."/>
            <person name="Cui X.M."/>
            <person name="Yuan T.T."/>
            <person name="Jiang B.G."/>
            <person name="Yang W.F."/>
            <person name="Lam T.T."/>
            <person name="Chang Q.C."/>
            <person name="Ding S.J."/>
            <person name="Wang X.J."/>
            <person name="Zhu J.G."/>
            <person name="Ruan X.D."/>
            <person name="Zhao L."/>
            <person name="Wei J.T."/>
            <person name="Ye R.Z."/>
            <person name="Que T.C."/>
            <person name="Du C.H."/>
            <person name="Zhou Y.H."/>
            <person name="Cheng J.X."/>
            <person name="Dai P.F."/>
            <person name="Guo W.B."/>
            <person name="Han X.H."/>
            <person name="Huang E.J."/>
            <person name="Li L.F."/>
            <person name="Wei W."/>
            <person name="Gao Y.C."/>
            <person name="Liu J.Z."/>
            <person name="Shao H.Z."/>
            <person name="Wang X."/>
            <person name="Wang C.C."/>
            <person name="Yang T.C."/>
            <person name="Huo Q.B."/>
            <person name="Li W."/>
            <person name="Chen H.Y."/>
            <person name="Chen S.E."/>
            <person name="Zhou L.G."/>
            <person name="Ni X.B."/>
            <person name="Tian J.H."/>
            <person name="Sheng Y."/>
            <person name="Liu T."/>
            <person name="Pan Y.S."/>
            <person name="Xia L.Y."/>
            <person name="Li J."/>
            <person name="Zhao F."/>
            <person name="Cao W.C."/>
        </authorList>
    </citation>
    <scope>NUCLEOTIDE SEQUENCE [LARGE SCALE GENOMIC DNA]</scope>
    <source>
        <strain evidence="1">Iper-2018</strain>
    </source>
</reference>
<accession>A0AC60QJH2</accession>
<proteinExistence type="predicted"/>
<sequence length="490" mass="52730">MQTDFSDLLTLATAADAFAWSPLQREAEMPTLQREAPYGAPLAPSVAPTPLRTGAITPGSSLNAPAPPPAQSEAYRSPHGETAAAPHHTLLENAARVIESLTAGRGPNQQPIVFVGLQDRHPARDCPLIIFGTPAAVGKLADQGPAVPVRPVNKFLWLWDLRSPNCQGVTHLTGCPGGKFDPEGLIFAVRLYSELVELNELRAFDKGPFITFKCPTTRTLTRSSSSAGRRTAVCTCGARRRAWGGLRTVVLNCDHTDPVHCVQFNPKYVMLVAACWTIWATTWPVFTVKDSRCVVNNPCNQYTILKLKWLLYTVPDDEVRAALASYGKMTEVARPRVHRPSVDEALIESPARPGVTVDDVLHQLRIAGDLVLVVVQGSAFSAFSDAARAIFAGTVMFRAVRSAGTPVANKTRSVGKATGSSKTARDITNLSPDCGDAPKTKSTYKDASSTSTRQSARRCGTCDDSTDPAAGTDPAPFRNSELRCRLSLAE</sequence>
<comment type="caution">
    <text evidence="1">The sequence shown here is derived from an EMBL/GenBank/DDBJ whole genome shotgun (WGS) entry which is preliminary data.</text>
</comment>
<gene>
    <name evidence="1" type="ORF">HPB47_018991</name>
</gene>